<organism evidence="1 2">
    <name type="scientific">Lysobacter gummosus</name>
    <dbReference type="NCBI Taxonomy" id="262324"/>
    <lineage>
        <taxon>Bacteria</taxon>
        <taxon>Pseudomonadati</taxon>
        <taxon>Pseudomonadota</taxon>
        <taxon>Gammaproteobacteria</taxon>
        <taxon>Lysobacterales</taxon>
        <taxon>Lysobacteraceae</taxon>
        <taxon>Lysobacter</taxon>
    </lineage>
</organism>
<dbReference type="InterPro" id="IPR036291">
    <property type="entry name" value="NAD(P)-bd_dom_sf"/>
</dbReference>
<dbReference type="EMBL" id="CP093547">
    <property type="protein sequence ID" value="UNP28314.1"/>
    <property type="molecule type" value="Genomic_DNA"/>
</dbReference>
<dbReference type="PANTHER" id="PTHR14097:SF8">
    <property type="entry name" value="NAD(P)-BINDING DOMAIN-CONTAINING PROTEIN"/>
    <property type="match status" value="1"/>
</dbReference>
<evidence type="ECO:0000313" key="1">
    <source>
        <dbReference type="EMBL" id="UNP28314.1"/>
    </source>
</evidence>
<gene>
    <name evidence="1" type="ORF">MOV92_17690</name>
</gene>
<dbReference type="PANTHER" id="PTHR14097">
    <property type="entry name" value="OXIDOREDUCTASE HTATIP2"/>
    <property type="match status" value="1"/>
</dbReference>
<evidence type="ECO:0000313" key="2">
    <source>
        <dbReference type="Proteomes" id="UP000829194"/>
    </source>
</evidence>
<proteinExistence type="predicted"/>
<dbReference type="RefSeq" id="WP_057945557.1">
    <property type="nucleotide sequence ID" value="NZ_CP011131.1"/>
</dbReference>
<reference evidence="1 2" key="1">
    <citation type="submission" date="2022-03" db="EMBL/GenBank/DDBJ databases">
        <title>Complete genome sequence of Lysobacter capsici VKM B-2533 and Lysobacter gummosus 10.1.1, promising sources of lytic agents.</title>
        <authorList>
            <person name="Tarlachkov S.V."/>
            <person name="Kudryakova I.V."/>
            <person name="Afoshin A.S."/>
            <person name="Leontyevskaya E.A."/>
            <person name="Leontyevskaya N.V."/>
        </authorList>
    </citation>
    <scope>NUCLEOTIDE SEQUENCE [LARGE SCALE GENOMIC DNA]</scope>
    <source>
        <strain evidence="1 2">10.1.1</strain>
    </source>
</reference>
<dbReference type="SUPFAM" id="SSF51735">
    <property type="entry name" value="NAD(P)-binding Rossmann-fold domains"/>
    <property type="match status" value="1"/>
</dbReference>
<keyword evidence="2" id="KW-1185">Reference proteome</keyword>
<sequence>MKVVIFGATGMVGQGVLRECLLAPDVELVQTVGRTATGGGEAKLREVVHANFLDFSAVEERLRGFDACFFCLGVSSLGMNEADYTRITYDYTMAAARTLAKLNPGMVFTYVTGAGTDSSEKGRTMWARVKGRTENQLQTLGFKATYLFRPGAILPLHGIEPKDSRLRTLYRLTRPLWRMARAAWPNRVASTETIGLAMLGVVRRGAAKPIVDPPDIEAIARRERGQR</sequence>
<dbReference type="Gene3D" id="3.40.50.720">
    <property type="entry name" value="NAD(P)-binding Rossmann-like Domain"/>
    <property type="match status" value="1"/>
</dbReference>
<name>A0ABY3XA01_9GAMM</name>
<dbReference type="Proteomes" id="UP000829194">
    <property type="component" value="Chromosome"/>
</dbReference>
<protein>
    <submittedName>
        <fullName evidence="1">Epimerase</fullName>
    </submittedName>
</protein>
<accession>A0ABY3XA01</accession>